<sequence length="110" mass="12496">VRTSSIRESFPSSEDDRQRDDGRAIDRDVLRGLHIAASAACDEEVDAFVRNKTGLRLRRFLADLMVLETLRDGEPDQGHGQGARRKTATLRQLKQQVRRTRQVRGHESDA</sequence>
<evidence type="ECO:0000313" key="2">
    <source>
        <dbReference type="EMBL" id="PTB78203.1"/>
    </source>
</evidence>
<organism evidence="2 3">
    <name type="scientific">Trichoderma longibrachiatum ATCC 18648</name>
    <dbReference type="NCBI Taxonomy" id="983965"/>
    <lineage>
        <taxon>Eukaryota</taxon>
        <taxon>Fungi</taxon>
        <taxon>Dikarya</taxon>
        <taxon>Ascomycota</taxon>
        <taxon>Pezizomycotina</taxon>
        <taxon>Sordariomycetes</taxon>
        <taxon>Hypocreomycetidae</taxon>
        <taxon>Hypocreales</taxon>
        <taxon>Hypocreaceae</taxon>
        <taxon>Trichoderma</taxon>
    </lineage>
</organism>
<reference evidence="2 3" key="1">
    <citation type="submission" date="2016-07" db="EMBL/GenBank/DDBJ databases">
        <title>Multiple horizontal gene transfer events from other fungi enriched the ability of initially mycotrophic Trichoderma (Ascomycota) to feed on dead plant biomass.</title>
        <authorList>
            <consortium name="DOE Joint Genome Institute"/>
            <person name="Aerts A."/>
            <person name="Atanasova L."/>
            <person name="Chenthamara K."/>
            <person name="Zhang J."/>
            <person name="Grujic M."/>
            <person name="Henrissat B."/>
            <person name="Kuo A."/>
            <person name="Salamov A."/>
            <person name="Lipzen A."/>
            <person name="Labutti K."/>
            <person name="Barry K."/>
            <person name="Miao Y."/>
            <person name="Rahimi M.J."/>
            <person name="Shen Q."/>
            <person name="Grigoriev I.V."/>
            <person name="Kubicek C.P."/>
            <person name="Druzhinina I.S."/>
        </authorList>
    </citation>
    <scope>NUCLEOTIDE SEQUENCE [LARGE SCALE GENOMIC DNA]</scope>
    <source>
        <strain evidence="2 3">ATCC 18648</strain>
    </source>
</reference>
<feature type="region of interest" description="Disordered" evidence="1">
    <location>
        <begin position="1"/>
        <end position="23"/>
    </location>
</feature>
<dbReference type="AlphaFoldDB" id="A0A2T4C9G2"/>
<feature type="non-terminal residue" evidence="2">
    <location>
        <position position="1"/>
    </location>
</feature>
<keyword evidence="3" id="KW-1185">Reference proteome</keyword>
<feature type="compositionally biased region" description="Basic and acidic residues" evidence="1">
    <location>
        <begin position="14"/>
        <end position="23"/>
    </location>
</feature>
<dbReference type="Proteomes" id="UP000240760">
    <property type="component" value="Unassembled WGS sequence"/>
</dbReference>
<dbReference type="OrthoDB" id="273010at2759"/>
<dbReference type="EMBL" id="KZ679129">
    <property type="protein sequence ID" value="PTB78203.1"/>
    <property type="molecule type" value="Genomic_DNA"/>
</dbReference>
<feature type="region of interest" description="Disordered" evidence="1">
    <location>
        <begin position="70"/>
        <end position="110"/>
    </location>
</feature>
<dbReference type="STRING" id="983965.A0A2T4C9G2"/>
<proteinExistence type="predicted"/>
<feature type="compositionally biased region" description="Polar residues" evidence="1">
    <location>
        <begin position="1"/>
        <end position="12"/>
    </location>
</feature>
<name>A0A2T4C9G2_TRILO</name>
<accession>A0A2T4C9G2</accession>
<evidence type="ECO:0000313" key="3">
    <source>
        <dbReference type="Proteomes" id="UP000240760"/>
    </source>
</evidence>
<protein>
    <submittedName>
        <fullName evidence="2">Uncharacterized protein</fullName>
    </submittedName>
</protein>
<gene>
    <name evidence="2" type="ORF">M440DRAFT_1327724</name>
</gene>
<evidence type="ECO:0000256" key="1">
    <source>
        <dbReference type="SAM" id="MobiDB-lite"/>
    </source>
</evidence>